<feature type="region of interest" description="Disordered" evidence="1">
    <location>
        <begin position="28"/>
        <end position="70"/>
    </location>
</feature>
<organism evidence="2 3">
    <name type="scientific">Callosobruchus maculatus</name>
    <name type="common">Southern cowpea weevil</name>
    <name type="synonym">Pulse bruchid</name>
    <dbReference type="NCBI Taxonomy" id="64391"/>
    <lineage>
        <taxon>Eukaryota</taxon>
        <taxon>Metazoa</taxon>
        <taxon>Ecdysozoa</taxon>
        <taxon>Arthropoda</taxon>
        <taxon>Hexapoda</taxon>
        <taxon>Insecta</taxon>
        <taxon>Pterygota</taxon>
        <taxon>Neoptera</taxon>
        <taxon>Endopterygota</taxon>
        <taxon>Coleoptera</taxon>
        <taxon>Polyphaga</taxon>
        <taxon>Cucujiformia</taxon>
        <taxon>Chrysomeloidea</taxon>
        <taxon>Chrysomelidae</taxon>
        <taxon>Bruchinae</taxon>
        <taxon>Bruchini</taxon>
        <taxon>Callosobruchus</taxon>
    </lineage>
</organism>
<evidence type="ECO:0000313" key="2">
    <source>
        <dbReference type="EMBL" id="VEN53080.1"/>
    </source>
</evidence>
<feature type="compositionally biased region" description="Polar residues" evidence="1">
    <location>
        <begin position="31"/>
        <end position="46"/>
    </location>
</feature>
<gene>
    <name evidence="2" type="ORF">CALMAC_LOCUS13005</name>
</gene>
<evidence type="ECO:0000313" key="3">
    <source>
        <dbReference type="Proteomes" id="UP000410492"/>
    </source>
</evidence>
<evidence type="ECO:0000256" key="1">
    <source>
        <dbReference type="SAM" id="MobiDB-lite"/>
    </source>
</evidence>
<protein>
    <submittedName>
        <fullName evidence="2">Uncharacterized protein</fullName>
    </submittedName>
</protein>
<dbReference type="Proteomes" id="UP000410492">
    <property type="component" value="Unassembled WGS sequence"/>
</dbReference>
<accession>A0A653CZ89</accession>
<dbReference type="EMBL" id="CAACVG010009382">
    <property type="protein sequence ID" value="VEN53080.1"/>
    <property type="molecule type" value="Genomic_DNA"/>
</dbReference>
<name>A0A653CZ89_CALMS</name>
<reference evidence="2 3" key="1">
    <citation type="submission" date="2019-01" db="EMBL/GenBank/DDBJ databases">
        <authorList>
            <person name="Sayadi A."/>
        </authorList>
    </citation>
    <scope>NUCLEOTIDE SEQUENCE [LARGE SCALE GENOMIC DNA]</scope>
</reference>
<proteinExistence type="predicted"/>
<keyword evidence="3" id="KW-1185">Reference proteome</keyword>
<dbReference type="AlphaFoldDB" id="A0A653CZ89"/>
<sequence length="70" mass="7532">MNFVDSDKASVASYTSSLVNNMNRLDIGSNAPGSSFNMNCNEFPSLSNRPGSMGRGRRPRNNSQKSSTTA</sequence>